<proteinExistence type="predicted"/>
<evidence type="ECO:0000256" key="1">
    <source>
        <dbReference type="SAM" id="Phobius"/>
    </source>
</evidence>
<gene>
    <name evidence="2" type="ORF">BpHYR1_020429</name>
</gene>
<keyword evidence="1" id="KW-0812">Transmembrane</keyword>
<evidence type="ECO:0000313" key="3">
    <source>
        <dbReference type="Proteomes" id="UP000276133"/>
    </source>
</evidence>
<feature type="transmembrane region" description="Helical" evidence="1">
    <location>
        <begin position="57"/>
        <end position="78"/>
    </location>
</feature>
<keyword evidence="1" id="KW-0472">Membrane</keyword>
<keyword evidence="3" id="KW-1185">Reference proteome</keyword>
<sequence>MLHSTGLDSLLNAFFAANLAASDDSTRTKAISLASSGPIERTFAYAGYINTPHRSRMTLQSLLVLNSILFITFEWYLIKSLCKMLNNAKYMLNIV</sequence>
<dbReference type="Proteomes" id="UP000276133">
    <property type="component" value="Unassembled WGS sequence"/>
</dbReference>
<reference evidence="2 3" key="1">
    <citation type="journal article" date="2018" name="Sci. Rep.">
        <title>Genomic signatures of local adaptation to the degree of environmental predictability in rotifers.</title>
        <authorList>
            <person name="Franch-Gras L."/>
            <person name="Hahn C."/>
            <person name="Garcia-Roger E.M."/>
            <person name="Carmona M.J."/>
            <person name="Serra M."/>
            <person name="Gomez A."/>
        </authorList>
    </citation>
    <scope>NUCLEOTIDE SEQUENCE [LARGE SCALE GENOMIC DNA]</scope>
    <source>
        <strain evidence="2">HYR1</strain>
    </source>
</reference>
<name>A0A3M7SEB8_BRAPC</name>
<protein>
    <submittedName>
        <fullName evidence="2">Uncharacterized protein</fullName>
    </submittedName>
</protein>
<evidence type="ECO:0000313" key="2">
    <source>
        <dbReference type="EMBL" id="RNA33987.1"/>
    </source>
</evidence>
<organism evidence="2 3">
    <name type="scientific">Brachionus plicatilis</name>
    <name type="common">Marine rotifer</name>
    <name type="synonym">Brachionus muelleri</name>
    <dbReference type="NCBI Taxonomy" id="10195"/>
    <lineage>
        <taxon>Eukaryota</taxon>
        <taxon>Metazoa</taxon>
        <taxon>Spiralia</taxon>
        <taxon>Gnathifera</taxon>
        <taxon>Rotifera</taxon>
        <taxon>Eurotatoria</taxon>
        <taxon>Monogononta</taxon>
        <taxon>Pseudotrocha</taxon>
        <taxon>Ploima</taxon>
        <taxon>Brachionidae</taxon>
        <taxon>Brachionus</taxon>
    </lineage>
</organism>
<dbReference type="AlphaFoldDB" id="A0A3M7SEB8"/>
<dbReference type="EMBL" id="REGN01001543">
    <property type="protein sequence ID" value="RNA33987.1"/>
    <property type="molecule type" value="Genomic_DNA"/>
</dbReference>
<keyword evidence="1" id="KW-1133">Transmembrane helix</keyword>
<accession>A0A3M7SEB8</accession>
<comment type="caution">
    <text evidence="2">The sequence shown here is derived from an EMBL/GenBank/DDBJ whole genome shotgun (WGS) entry which is preliminary data.</text>
</comment>